<dbReference type="PANTHER" id="PTHR43105:SF10">
    <property type="entry name" value="NADH-QUINONE OXIDOREDUCTASE SUBUNIT G"/>
    <property type="match status" value="1"/>
</dbReference>
<protein>
    <recommendedName>
        <fullName evidence="5">4Fe-4S Mo/W bis-MGD-type domain-containing protein</fullName>
    </recommendedName>
</protein>
<evidence type="ECO:0000256" key="2">
    <source>
        <dbReference type="ARBA" id="ARBA00022723"/>
    </source>
</evidence>
<comment type="caution">
    <text evidence="6">The sequence shown here is derived from an EMBL/GenBank/DDBJ whole genome shotgun (WGS) entry which is preliminary data.</text>
</comment>
<reference evidence="6 7" key="1">
    <citation type="submission" date="2013-09" db="EMBL/GenBank/DDBJ databases">
        <title>High correlation between genotypes and phenotypes of environmental bacteria Comamonas testosteroni strains.</title>
        <authorList>
            <person name="Liu L."/>
            <person name="Zhu W."/>
            <person name="Xia X."/>
            <person name="Xu B."/>
            <person name="Luo M."/>
            <person name="Wang G."/>
        </authorList>
    </citation>
    <scope>NUCLEOTIDE SEQUENCE [LARGE SCALE GENOMIC DNA]</scope>
    <source>
        <strain evidence="6 7">DF2</strain>
    </source>
</reference>
<evidence type="ECO:0000313" key="6">
    <source>
        <dbReference type="EMBL" id="KGH08851.1"/>
    </source>
</evidence>
<dbReference type="PANTHER" id="PTHR43105">
    <property type="entry name" value="RESPIRATORY NITRATE REDUCTASE"/>
    <property type="match status" value="1"/>
</dbReference>
<keyword evidence="7" id="KW-1185">Reference proteome</keyword>
<dbReference type="SUPFAM" id="SSF53706">
    <property type="entry name" value="Formate dehydrogenase/DMSO reductase, domains 1-3"/>
    <property type="match status" value="1"/>
</dbReference>
<keyword evidence="3" id="KW-0408">Iron</keyword>
<sequence>MDQGKVIKVIGIKSHPTNFGRLCTKDSSSSQALRESDRMETAFARIDRQRDPVQVKMDEAITKTAQRLKTILDTHGPDAISLYVSGQMSPVPTRISIKPMSFS</sequence>
<gene>
    <name evidence="6" type="ORF">P608_18110</name>
</gene>
<dbReference type="Gene3D" id="2.20.25.90">
    <property type="entry name" value="ADC-like domains"/>
    <property type="match status" value="1"/>
</dbReference>
<keyword evidence="1" id="KW-0004">4Fe-4S</keyword>
<dbReference type="Proteomes" id="UP000029549">
    <property type="component" value="Unassembled WGS sequence"/>
</dbReference>
<proteinExistence type="predicted"/>
<evidence type="ECO:0000256" key="4">
    <source>
        <dbReference type="ARBA" id="ARBA00023014"/>
    </source>
</evidence>
<keyword evidence="4" id="KW-0411">Iron-sulfur</keyword>
<feature type="domain" description="4Fe-4S Mo/W bis-MGD-type" evidence="5">
    <location>
        <begin position="1"/>
        <end position="37"/>
    </location>
</feature>
<evidence type="ECO:0000259" key="5">
    <source>
        <dbReference type="PROSITE" id="PS51669"/>
    </source>
</evidence>
<organism evidence="6 7">
    <name type="scientific">Comamonas thiooxydans</name>
    <dbReference type="NCBI Taxonomy" id="363952"/>
    <lineage>
        <taxon>Bacteria</taxon>
        <taxon>Pseudomonadati</taxon>
        <taxon>Pseudomonadota</taxon>
        <taxon>Betaproteobacteria</taxon>
        <taxon>Burkholderiales</taxon>
        <taxon>Comamonadaceae</taxon>
        <taxon>Comamonas</taxon>
    </lineage>
</organism>
<dbReference type="GO" id="GO:0046872">
    <property type="term" value="F:metal ion binding"/>
    <property type="evidence" value="ECO:0007669"/>
    <property type="project" value="UniProtKB-KW"/>
</dbReference>
<name>A0A0E3CF30_9BURK</name>
<keyword evidence="2" id="KW-0479">Metal-binding</keyword>
<dbReference type="InterPro" id="IPR050123">
    <property type="entry name" value="Prok_molybdopt-oxidoreductase"/>
</dbReference>
<evidence type="ECO:0000313" key="7">
    <source>
        <dbReference type="Proteomes" id="UP000029549"/>
    </source>
</evidence>
<dbReference type="InterPro" id="IPR006963">
    <property type="entry name" value="Mopterin_OxRdtase_4Fe-4S_dom"/>
</dbReference>
<dbReference type="GO" id="GO:0016491">
    <property type="term" value="F:oxidoreductase activity"/>
    <property type="evidence" value="ECO:0007669"/>
    <property type="project" value="InterPro"/>
</dbReference>
<evidence type="ECO:0000256" key="1">
    <source>
        <dbReference type="ARBA" id="ARBA00022485"/>
    </source>
</evidence>
<evidence type="ECO:0000256" key="3">
    <source>
        <dbReference type="ARBA" id="ARBA00023004"/>
    </source>
</evidence>
<dbReference type="AlphaFoldDB" id="A0A0E3CF30"/>
<dbReference type="PROSITE" id="PS51669">
    <property type="entry name" value="4FE4S_MOW_BIS_MGD"/>
    <property type="match status" value="1"/>
</dbReference>
<dbReference type="GO" id="GO:0051539">
    <property type="term" value="F:4 iron, 4 sulfur cluster binding"/>
    <property type="evidence" value="ECO:0007669"/>
    <property type="project" value="UniProtKB-KW"/>
</dbReference>
<accession>A0A0E3CF30</accession>
<dbReference type="EMBL" id="AWTP01000122">
    <property type="protein sequence ID" value="KGH08851.1"/>
    <property type="molecule type" value="Genomic_DNA"/>
</dbReference>
<dbReference type="Gene3D" id="3.40.50.740">
    <property type="match status" value="1"/>
</dbReference>